<evidence type="ECO:0000259" key="5">
    <source>
        <dbReference type="PROSITE" id="PS51767"/>
    </source>
</evidence>
<name>A0A0V0QZU6_PSEPJ</name>
<keyword evidence="3" id="KW-0064">Aspartyl protease</keyword>
<dbReference type="OrthoDB" id="288101at2759"/>
<protein>
    <submittedName>
        <fullName evidence="6">Aspartic peptidase domain</fullName>
    </submittedName>
</protein>
<dbReference type="PROSITE" id="PS51767">
    <property type="entry name" value="PEPTIDASE_A1"/>
    <property type="match status" value="1"/>
</dbReference>
<evidence type="ECO:0000256" key="3">
    <source>
        <dbReference type="ARBA" id="ARBA00022750"/>
    </source>
</evidence>
<feature type="domain" description="Peptidase A1" evidence="5">
    <location>
        <begin position="125"/>
        <end position="206"/>
    </location>
</feature>
<dbReference type="Proteomes" id="UP000054937">
    <property type="component" value="Unassembled WGS sequence"/>
</dbReference>
<keyword evidence="7" id="KW-1185">Reference proteome</keyword>
<dbReference type="EMBL" id="LDAU01000080">
    <property type="protein sequence ID" value="KRX07831.1"/>
    <property type="molecule type" value="Genomic_DNA"/>
</dbReference>
<evidence type="ECO:0000256" key="4">
    <source>
        <dbReference type="ARBA" id="ARBA00022801"/>
    </source>
</evidence>
<dbReference type="GO" id="GO:0006508">
    <property type="term" value="P:proteolysis"/>
    <property type="evidence" value="ECO:0007669"/>
    <property type="project" value="UniProtKB-KW"/>
</dbReference>
<comment type="caution">
    <text evidence="6">The sequence shown here is derived from an EMBL/GenBank/DDBJ whole genome shotgun (WGS) entry which is preliminary data.</text>
</comment>
<dbReference type="InterPro" id="IPR034164">
    <property type="entry name" value="Pepsin-like_dom"/>
</dbReference>
<evidence type="ECO:0000313" key="7">
    <source>
        <dbReference type="Proteomes" id="UP000054937"/>
    </source>
</evidence>
<dbReference type="AlphaFoldDB" id="A0A0V0QZU6"/>
<dbReference type="SUPFAM" id="SSF50630">
    <property type="entry name" value="Acid proteases"/>
    <property type="match status" value="1"/>
</dbReference>
<dbReference type="Pfam" id="PF00026">
    <property type="entry name" value="Asp"/>
    <property type="match status" value="1"/>
</dbReference>
<keyword evidence="2" id="KW-0645">Protease</keyword>
<organism evidence="6 7">
    <name type="scientific">Pseudocohnilembus persalinus</name>
    <name type="common">Ciliate</name>
    <dbReference type="NCBI Taxonomy" id="266149"/>
    <lineage>
        <taxon>Eukaryota</taxon>
        <taxon>Sar</taxon>
        <taxon>Alveolata</taxon>
        <taxon>Ciliophora</taxon>
        <taxon>Intramacronucleata</taxon>
        <taxon>Oligohymenophorea</taxon>
        <taxon>Scuticociliatia</taxon>
        <taxon>Philasterida</taxon>
        <taxon>Pseudocohnilembidae</taxon>
        <taxon>Pseudocohnilembus</taxon>
    </lineage>
</organism>
<dbReference type="InterPro" id="IPR033121">
    <property type="entry name" value="PEPTIDASE_A1"/>
</dbReference>
<dbReference type="PANTHER" id="PTHR47966">
    <property type="entry name" value="BETA-SITE APP-CLEAVING ENZYME, ISOFORM A-RELATED"/>
    <property type="match status" value="1"/>
</dbReference>
<reference evidence="6 7" key="1">
    <citation type="journal article" date="2015" name="Sci. Rep.">
        <title>Genome of the facultative scuticociliatosis pathogen Pseudocohnilembus persalinus provides insight into its virulence through horizontal gene transfer.</title>
        <authorList>
            <person name="Xiong J."/>
            <person name="Wang G."/>
            <person name="Cheng J."/>
            <person name="Tian M."/>
            <person name="Pan X."/>
            <person name="Warren A."/>
            <person name="Jiang C."/>
            <person name="Yuan D."/>
            <person name="Miao W."/>
        </authorList>
    </citation>
    <scope>NUCLEOTIDE SEQUENCE [LARGE SCALE GENOMIC DNA]</scope>
    <source>
        <strain evidence="6">36N120E</strain>
    </source>
</reference>
<proteinExistence type="inferred from homology"/>
<evidence type="ECO:0000256" key="1">
    <source>
        <dbReference type="ARBA" id="ARBA00007447"/>
    </source>
</evidence>
<evidence type="ECO:0000313" key="6">
    <source>
        <dbReference type="EMBL" id="KRX07831.1"/>
    </source>
</evidence>
<dbReference type="Gene3D" id="2.40.70.10">
    <property type="entry name" value="Acid Proteases"/>
    <property type="match status" value="1"/>
</dbReference>
<evidence type="ECO:0000256" key="2">
    <source>
        <dbReference type="ARBA" id="ARBA00022670"/>
    </source>
</evidence>
<dbReference type="InterPro" id="IPR021109">
    <property type="entry name" value="Peptidase_aspartic_dom_sf"/>
</dbReference>
<dbReference type="InParanoid" id="A0A0V0QZU6"/>
<keyword evidence="4" id="KW-0378">Hydrolase</keyword>
<dbReference type="PANTHER" id="PTHR47966:SF51">
    <property type="entry name" value="BETA-SITE APP-CLEAVING ENZYME, ISOFORM A-RELATED"/>
    <property type="match status" value="1"/>
</dbReference>
<sequence length="206" mass="23909">MLQLIYTSQHPGMPGQIFENGQFFPSHTIEQYSAQNNFIGKNKEQPEIKKFDVNLNENQGNEQKDQNNQNYEYNEQKVILKANKKQYNKNLDVNNDKLKGLYVFPMKKNITYYDSPLFNIQQVAFTISLQFGSEKQPIDVAIDTGSADLWVYDTNCQGCKYNVPKYDCNSSKTCIKSNERIYINYDDGPIQGNIAFDDVHFLRLLE</sequence>
<dbReference type="GO" id="GO:0004190">
    <property type="term" value="F:aspartic-type endopeptidase activity"/>
    <property type="evidence" value="ECO:0007669"/>
    <property type="project" value="UniProtKB-KW"/>
</dbReference>
<dbReference type="CDD" id="cd05471">
    <property type="entry name" value="pepsin_like"/>
    <property type="match status" value="1"/>
</dbReference>
<dbReference type="InterPro" id="IPR001461">
    <property type="entry name" value="Aspartic_peptidase_A1"/>
</dbReference>
<gene>
    <name evidence="6" type="ORF">PPERSA_07581</name>
</gene>
<comment type="similarity">
    <text evidence="1">Belongs to the peptidase A1 family.</text>
</comment>
<accession>A0A0V0QZU6</accession>